<organism evidence="1 2">
    <name type="scientific">Mycena maculata</name>
    <dbReference type="NCBI Taxonomy" id="230809"/>
    <lineage>
        <taxon>Eukaryota</taxon>
        <taxon>Fungi</taxon>
        <taxon>Dikarya</taxon>
        <taxon>Basidiomycota</taxon>
        <taxon>Agaricomycotina</taxon>
        <taxon>Agaricomycetes</taxon>
        <taxon>Agaricomycetidae</taxon>
        <taxon>Agaricales</taxon>
        <taxon>Marasmiineae</taxon>
        <taxon>Mycenaceae</taxon>
        <taxon>Mycena</taxon>
    </lineage>
</organism>
<name>A0AAD7HVN5_9AGAR</name>
<keyword evidence="2" id="KW-1185">Reference proteome</keyword>
<dbReference type="AlphaFoldDB" id="A0AAD7HVN5"/>
<dbReference type="EMBL" id="JARJLG010000198">
    <property type="protein sequence ID" value="KAJ7729396.1"/>
    <property type="molecule type" value="Genomic_DNA"/>
</dbReference>
<comment type="caution">
    <text evidence="1">The sequence shown here is derived from an EMBL/GenBank/DDBJ whole genome shotgun (WGS) entry which is preliminary data.</text>
</comment>
<dbReference type="Proteomes" id="UP001215280">
    <property type="component" value="Unassembled WGS sequence"/>
</dbReference>
<reference evidence="1" key="1">
    <citation type="submission" date="2023-03" db="EMBL/GenBank/DDBJ databases">
        <title>Massive genome expansion in bonnet fungi (Mycena s.s.) driven by repeated elements and novel gene families across ecological guilds.</title>
        <authorList>
            <consortium name="Lawrence Berkeley National Laboratory"/>
            <person name="Harder C.B."/>
            <person name="Miyauchi S."/>
            <person name="Viragh M."/>
            <person name="Kuo A."/>
            <person name="Thoen E."/>
            <person name="Andreopoulos B."/>
            <person name="Lu D."/>
            <person name="Skrede I."/>
            <person name="Drula E."/>
            <person name="Henrissat B."/>
            <person name="Morin E."/>
            <person name="Kohler A."/>
            <person name="Barry K."/>
            <person name="LaButti K."/>
            <person name="Morin E."/>
            <person name="Salamov A."/>
            <person name="Lipzen A."/>
            <person name="Mereny Z."/>
            <person name="Hegedus B."/>
            <person name="Baldrian P."/>
            <person name="Stursova M."/>
            <person name="Weitz H."/>
            <person name="Taylor A."/>
            <person name="Grigoriev I.V."/>
            <person name="Nagy L.G."/>
            <person name="Martin F."/>
            <person name="Kauserud H."/>
        </authorList>
    </citation>
    <scope>NUCLEOTIDE SEQUENCE</scope>
    <source>
        <strain evidence="1">CBHHK188m</strain>
    </source>
</reference>
<protein>
    <submittedName>
        <fullName evidence="1">Uncharacterized protein</fullName>
    </submittedName>
</protein>
<sequence length="307" mass="32872">MALPLDDLPNELLFKILTHVLAYSVHTVVISSADVAWYLRAHHTLSSVSFVFRELMTGISSKAFDFAVSDATPTLAQHVHQQMLALRALGGAIRTPSNPGSFSLDALDARAPSLVQGYSLYVAIVYLRTQAARSTPSIFLSTSSTIFGAVLALSGVLYNRVVPGEVAALLHEATAAEAALSTISVRVVKHCGVLADLVDDLAAKDEERTELNQTKAEEVVGILDGADAEFRTLFRRSLPCCTDRWVARLPDVYSTLERVHGVVVQQEGLIGEDAVQKLGALVEAWAPPPPAEIGNGVAPGWAACTRC</sequence>
<accession>A0AAD7HVN5</accession>
<evidence type="ECO:0000313" key="1">
    <source>
        <dbReference type="EMBL" id="KAJ7729396.1"/>
    </source>
</evidence>
<gene>
    <name evidence="1" type="ORF">DFH07DRAFT_850264</name>
</gene>
<proteinExistence type="predicted"/>
<evidence type="ECO:0000313" key="2">
    <source>
        <dbReference type="Proteomes" id="UP001215280"/>
    </source>
</evidence>